<sequence length="108" mass="11451">MRIRPEYITLFGLVGRRRDPVGPDLEAAADISHVEPGDVGGAREGTLPFRCEGELFEGLLFGGGGLSVAAQVVESDLVVSGARFHSQPTAAEREVVARGHVAVRVDAR</sequence>
<dbReference type="EMBL" id="CP010519">
    <property type="protein sequence ID" value="AJE80501.1"/>
    <property type="molecule type" value="Genomic_DNA"/>
</dbReference>
<evidence type="ECO:0000313" key="1">
    <source>
        <dbReference type="EMBL" id="AJE80501.1"/>
    </source>
</evidence>
<proteinExistence type="predicted"/>
<protein>
    <submittedName>
        <fullName evidence="1">Uncharacterized protein</fullName>
    </submittedName>
</protein>
<dbReference type="Proteomes" id="UP000031523">
    <property type="component" value="Chromosome"/>
</dbReference>
<name>A0A0B5ENV8_STRA4</name>
<dbReference type="AlphaFoldDB" id="A0A0B5ENV8"/>
<evidence type="ECO:0000313" key="2">
    <source>
        <dbReference type="Proteomes" id="UP000031523"/>
    </source>
</evidence>
<keyword evidence="2" id="KW-1185">Reference proteome</keyword>
<reference evidence="1 2" key="1">
    <citation type="submission" date="2015-01" db="EMBL/GenBank/DDBJ databases">
        <title>Enhanced salinomycin production by adjusting the supply of polyketide extender units in Streptomyce albus DSM 41398.</title>
        <authorList>
            <person name="Lu C."/>
        </authorList>
    </citation>
    <scope>NUCLEOTIDE SEQUENCE [LARGE SCALE GENOMIC DNA]</scope>
    <source>
        <strain evidence="2">ATCC 21838 / DSM 41398 / FERM P-419 / JCM 4703 / NBRC 107858</strain>
    </source>
</reference>
<organism evidence="1 2">
    <name type="scientific">Streptomyces albus (strain ATCC 21838 / DSM 41398 / FERM P-419 / JCM 4703 / NBRC 107858)</name>
    <dbReference type="NCBI Taxonomy" id="1081613"/>
    <lineage>
        <taxon>Bacteria</taxon>
        <taxon>Bacillati</taxon>
        <taxon>Actinomycetota</taxon>
        <taxon>Actinomycetes</taxon>
        <taxon>Kitasatosporales</taxon>
        <taxon>Streptomycetaceae</taxon>
        <taxon>Streptomyces</taxon>
    </lineage>
</organism>
<dbReference type="KEGG" id="sals:SLNWT_0125"/>
<accession>A0A0B5ENV8</accession>
<gene>
    <name evidence="1" type="ORF">SLNWT_0125</name>
</gene>